<feature type="transmembrane region" description="Helical" evidence="6">
    <location>
        <begin position="402"/>
        <end position="423"/>
    </location>
</feature>
<gene>
    <name evidence="7" type="ORF">K9V48_05450</name>
</gene>
<dbReference type="PANTHER" id="PTHR30250:SF11">
    <property type="entry name" value="O-ANTIGEN TRANSPORTER-RELATED"/>
    <property type="match status" value="1"/>
</dbReference>
<feature type="transmembrane region" description="Helical" evidence="6">
    <location>
        <begin position="341"/>
        <end position="364"/>
    </location>
</feature>
<evidence type="ECO:0000256" key="4">
    <source>
        <dbReference type="ARBA" id="ARBA00022989"/>
    </source>
</evidence>
<evidence type="ECO:0000313" key="8">
    <source>
        <dbReference type="Proteomes" id="UP001165287"/>
    </source>
</evidence>
<accession>A0ABS7UN08</accession>
<dbReference type="Proteomes" id="UP001165287">
    <property type="component" value="Unassembled WGS sequence"/>
</dbReference>
<dbReference type="RefSeq" id="WP_224137573.1">
    <property type="nucleotide sequence ID" value="NZ_JAIQUM010000008.1"/>
</dbReference>
<dbReference type="InterPro" id="IPR002797">
    <property type="entry name" value="Polysacc_synth"/>
</dbReference>
<dbReference type="InterPro" id="IPR050833">
    <property type="entry name" value="Poly_Biosynth_Transport"/>
</dbReference>
<keyword evidence="3 6" id="KW-0812">Transmembrane</keyword>
<dbReference type="Pfam" id="PF01943">
    <property type="entry name" value="Polysacc_synt"/>
    <property type="match status" value="1"/>
</dbReference>
<organism evidence="7 8">
    <name type="scientific">Metabacillus rhizolycopersici</name>
    <dbReference type="NCBI Taxonomy" id="2875709"/>
    <lineage>
        <taxon>Bacteria</taxon>
        <taxon>Bacillati</taxon>
        <taxon>Bacillota</taxon>
        <taxon>Bacilli</taxon>
        <taxon>Bacillales</taxon>
        <taxon>Bacillaceae</taxon>
        <taxon>Metabacillus</taxon>
    </lineage>
</organism>
<protein>
    <submittedName>
        <fullName evidence="7">Oligosaccharide flippase family protein</fullName>
    </submittedName>
</protein>
<feature type="transmembrane region" description="Helical" evidence="6">
    <location>
        <begin position="159"/>
        <end position="177"/>
    </location>
</feature>
<dbReference type="EMBL" id="JAIQUM010000008">
    <property type="protein sequence ID" value="MBZ5749693.1"/>
    <property type="molecule type" value="Genomic_DNA"/>
</dbReference>
<feature type="transmembrane region" description="Helical" evidence="6">
    <location>
        <begin position="183"/>
        <end position="208"/>
    </location>
</feature>
<evidence type="ECO:0000256" key="6">
    <source>
        <dbReference type="SAM" id="Phobius"/>
    </source>
</evidence>
<reference evidence="7" key="1">
    <citation type="submission" date="2024-05" db="EMBL/GenBank/DDBJ databases">
        <title>Metabacillus sp. nov., isolated from the rhizosphere soil of tomato plants.</title>
        <authorList>
            <person name="Ma R."/>
        </authorList>
    </citation>
    <scope>NUCLEOTIDE SEQUENCE</scope>
    <source>
        <strain evidence="7">DBTR6</strain>
    </source>
</reference>
<dbReference type="PANTHER" id="PTHR30250">
    <property type="entry name" value="PST FAMILY PREDICTED COLANIC ACID TRANSPORTER"/>
    <property type="match status" value="1"/>
</dbReference>
<evidence type="ECO:0000256" key="5">
    <source>
        <dbReference type="ARBA" id="ARBA00023136"/>
    </source>
</evidence>
<proteinExistence type="predicted"/>
<comment type="subcellular location">
    <subcellularLocation>
        <location evidence="1">Cell membrane</location>
        <topology evidence="1">Multi-pass membrane protein</topology>
    </subcellularLocation>
</comment>
<feature type="transmembrane region" description="Helical" evidence="6">
    <location>
        <begin position="376"/>
        <end position="396"/>
    </location>
</feature>
<feature type="transmembrane region" description="Helical" evidence="6">
    <location>
        <begin position="312"/>
        <end position="335"/>
    </location>
</feature>
<feature type="transmembrane region" description="Helical" evidence="6">
    <location>
        <begin position="462"/>
        <end position="482"/>
    </location>
</feature>
<feature type="transmembrane region" description="Helical" evidence="6">
    <location>
        <begin position="85"/>
        <end position="106"/>
    </location>
</feature>
<feature type="transmembrane region" description="Helical" evidence="6">
    <location>
        <begin position="258"/>
        <end position="284"/>
    </location>
</feature>
<evidence type="ECO:0000256" key="3">
    <source>
        <dbReference type="ARBA" id="ARBA00022692"/>
    </source>
</evidence>
<sequence>MKSQLKAGAILSYLALFISSAISIIYTPVMLKLLGQSEYGLFSLATAAVSYVGVLNFGLGNAVIKYTAKYKVLKDELEISNLYGLFCIMYGILGILALVLGTILTLNSHLIFSNSLSIDEINQLKIIMGITVINISLGIGFGFFSVISLAHEKFIFQKVLGIVSSIISPMIMLPLLLMGYGSISMAVVTTILNFITILINIFYCFKILKIKIKFKKFETVLLKEILVFSFFIFLNLIIDKIYWSTDQIILGIYSGTVAVSIYTIGASFSGYFSGFSAAISNVFLSKVSGMVAKEVSDKEISDLFIRIGRLQYIVISFALSGFIVFGHEFIFLWVGKDYNDSFIIAILILVPMIVPLIQGMGGLILQAKNMQKFKTIVYATVAIANVFLSIIFVQWWGAIGAALATALAFTIGNIIIMNFYYWKKINIDILKFWKNIIYMSIPFAVSLVFRVTIINIVPAGNWNVFLIKIIIFIIIYTCILWFTGMNKYEKNIFIGLVNNIIQRYKKGRFYKVS</sequence>
<evidence type="ECO:0000256" key="2">
    <source>
        <dbReference type="ARBA" id="ARBA00022475"/>
    </source>
</evidence>
<keyword evidence="2" id="KW-1003">Cell membrane</keyword>
<evidence type="ECO:0000256" key="1">
    <source>
        <dbReference type="ARBA" id="ARBA00004651"/>
    </source>
</evidence>
<name>A0ABS7UN08_9BACI</name>
<feature type="transmembrane region" description="Helical" evidence="6">
    <location>
        <begin position="220"/>
        <end position="238"/>
    </location>
</feature>
<comment type="caution">
    <text evidence="7">The sequence shown here is derived from an EMBL/GenBank/DDBJ whole genome shotgun (WGS) entry which is preliminary data.</text>
</comment>
<keyword evidence="8" id="KW-1185">Reference proteome</keyword>
<feature type="transmembrane region" description="Helical" evidence="6">
    <location>
        <begin position="39"/>
        <end position="64"/>
    </location>
</feature>
<evidence type="ECO:0000313" key="7">
    <source>
        <dbReference type="EMBL" id="MBZ5749693.1"/>
    </source>
</evidence>
<keyword evidence="5 6" id="KW-0472">Membrane</keyword>
<keyword evidence="4 6" id="KW-1133">Transmembrane helix</keyword>
<feature type="transmembrane region" description="Helical" evidence="6">
    <location>
        <begin position="435"/>
        <end position="456"/>
    </location>
</feature>
<feature type="transmembrane region" description="Helical" evidence="6">
    <location>
        <begin position="126"/>
        <end position="147"/>
    </location>
</feature>